<feature type="transmembrane region" description="Helical" evidence="1">
    <location>
        <begin position="12"/>
        <end position="30"/>
    </location>
</feature>
<proteinExistence type="predicted"/>
<feature type="transmembrane region" description="Helical" evidence="1">
    <location>
        <begin position="101"/>
        <end position="119"/>
    </location>
</feature>
<evidence type="ECO:0000313" key="2">
    <source>
        <dbReference type="EMBL" id="GAG72297.1"/>
    </source>
</evidence>
<accession>X1ASL2</accession>
<dbReference type="EMBL" id="BART01000434">
    <property type="protein sequence ID" value="GAG72297.1"/>
    <property type="molecule type" value="Genomic_DNA"/>
</dbReference>
<evidence type="ECO:0000256" key="1">
    <source>
        <dbReference type="SAM" id="Phobius"/>
    </source>
</evidence>
<dbReference type="AlphaFoldDB" id="X1ASL2"/>
<keyword evidence="1" id="KW-1133">Transmembrane helix</keyword>
<reference evidence="2" key="1">
    <citation type="journal article" date="2014" name="Front. Microbiol.">
        <title>High frequency of phylogenetically diverse reductive dehalogenase-homologous genes in deep subseafloor sedimentary metagenomes.</title>
        <authorList>
            <person name="Kawai M."/>
            <person name="Futagami T."/>
            <person name="Toyoda A."/>
            <person name="Takaki Y."/>
            <person name="Nishi S."/>
            <person name="Hori S."/>
            <person name="Arai W."/>
            <person name="Tsubouchi T."/>
            <person name="Morono Y."/>
            <person name="Uchiyama I."/>
            <person name="Ito T."/>
            <person name="Fujiyama A."/>
            <person name="Inagaki F."/>
            <person name="Takami H."/>
        </authorList>
    </citation>
    <scope>NUCLEOTIDE SEQUENCE</scope>
    <source>
        <strain evidence="2">Expedition CK06-06</strain>
    </source>
</reference>
<sequence>MIQKIFLETLRIVGIVTVLMIVIEWFQIRYEEKIKKILTKNPHNQIIGSSLLGAIPGCIDAFLVVSLYSHGLVGFGALVAVMLSTAGDEAFFMLAMAPKTALQIFAVCATLGIIGGFITEKIASKINLKRAEPCYIDIHKEEFDIKHFLEEHVYNHILKKHIPQLFLWIFFTLLIIQFLMQHFDLESILPQNKLLLILLAALIGIIPESGPHLVFLTLYSRGLIPFSVLLVSTLSQDGHGLLPLLSYSVKDTIKVQIFTTLFSLLIGLVLYLIGI</sequence>
<feature type="transmembrane region" description="Helical" evidence="1">
    <location>
        <begin position="165"/>
        <end position="183"/>
    </location>
</feature>
<feature type="transmembrane region" description="Helical" evidence="1">
    <location>
        <begin position="255"/>
        <end position="273"/>
    </location>
</feature>
<dbReference type="Pfam" id="PF11449">
    <property type="entry name" value="ArsP_2"/>
    <property type="match status" value="1"/>
</dbReference>
<evidence type="ECO:0008006" key="3">
    <source>
        <dbReference type="Google" id="ProtNLM"/>
    </source>
</evidence>
<dbReference type="NCBIfam" id="NF037962">
    <property type="entry name" value="arsenic_eff"/>
    <property type="match status" value="1"/>
</dbReference>
<name>X1ASL2_9ZZZZ</name>
<protein>
    <recommendedName>
        <fullName evidence="3">Selenocysteine protein</fullName>
    </recommendedName>
</protein>
<comment type="caution">
    <text evidence="2">The sequence shown here is derived from an EMBL/GenBank/DDBJ whole genome shotgun (WGS) entry which is preliminary data.</text>
</comment>
<feature type="transmembrane region" description="Helical" evidence="1">
    <location>
        <begin position="213"/>
        <end position="235"/>
    </location>
</feature>
<keyword evidence="1" id="KW-0812">Transmembrane</keyword>
<feature type="transmembrane region" description="Helical" evidence="1">
    <location>
        <begin position="189"/>
        <end position="206"/>
    </location>
</feature>
<gene>
    <name evidence="2" type="ORF">S01H4_02098</name>
</gene>
<organism evidence="2">
    <name type="scientific">marine sediment metagenome</name>
    <dbReference type="NCBI Taxonomy" id="412755"/>
    <lineage>
        <taxon>unclassified sequences</taxon>
        <taxon>metagenomes</taxon>
        <taxon>ecological metagenomes</taxon>
    </lineage>
</organism>
<feature type="transmembrane region" description="Helical" evidence="1">
    <location>
        <begin position="51"/>
        <end position="81"/>
    </location>
</feature>
<dbReference type="InterPro" id="IPR021552">
    <property type="entry name" value="ArsP_2"/>
</dbReference>
<keyword evidence="1" id="KW-0472">Membrane</keyword>